<reference evidence="4 5" key="1">
    <citation type="submission" date="2018-06" db="EMBL/GenBank/DDBJ databases">
        <title>Isolation of heavy metals resistant Paenibacillus silvae NC2 from Gold-Copper mine in ZiJin, China.</title>
        <authorList>
            <person name="Xu J."/>
            <person name="Mazhar H.S."/>
            <person name="Rensing C."/>
        </authorList>
    </citation>
    <scope>NUCLEOTIDE SEQUENCE [LARGE SCALE GENOMIC DNA]</scope>
    <source>
        <strain evidence="4 5">NC2</strain>
    </source>
</reference>
<gene>
    <name evidence="4" type="ORF">DN757_27215</name>
</gene>
<proteinExistence type="predicted"/>
<evidence type="ECO:0000256" key="2">
    <source>
        <dbReference type="ARBA" id="ARBA00022737"/>
    </source>
</evidence>
<keyword evidence="1" id="KW-0344">Guanine-nucleotide releasing factor</keyword>
<feature type="domain" description="RCC1-like" evidence="3">
    <location>
        <begin position="7"/>
        <end position="233"/>
    </location>
</feature>
<evidence type="ECO:0000313" key="4">
    <source>
        <dbReference type="EMBL" id="PZT52418.1"/>
    </source>
</evidence>
<accession>A0A2W6NBR4</accession>
<dbReference type="PROSITE" id="PS00626">
    <property type="entry name" value="RCC1_2"/>
    <property type="match status" value="1"/>
</dbReference>
<dbReference type="PROSITE" id="PS50012">
    <property type="entry name" value="RCC1_3"/>
    <property type="match status" value="5"/>
</dbReference>
<evidence type="ECO:0000313" key="5">
    <source>
        <dbReference type="Proteomes" id="UP000249204"/>
    </source>
</evidence>
<dbReference type="Pfam" id="PF13540">
    <property type="entry name" value="RCC1_2"/>
    <property type="match status" value="1"/>
</dbReference>
<dbReference type="SUPFAM" id="SSF50985">
    <property type="entry name" value="RCC1/BLIP-II"/>
    <property type="match status" value="2"/>
</dbReference>
<evidence type="ECO:0000259" key="3">
    <source>
        <dbReference type="Pfam" id="PF25390"/>
    </source>
</evidence>
<dbReference type="Pfam" id="PF25390">
    <property type="entry name" value="WD40_RLD"/>
    <property type="match status" value="1"/>
</dbReference>
<keyword evidence="2" id="KW-0677">Repeat</keyword>
<organism evidence="4 5">
    <name type="scientific">Paenibacillus silvae</name>
    <dbReference type="NCBI Taxonomy" id="1325358"/>
    <lineage>
        <taxon>Bacteria</taxon>
        <taxon>Bacillati</taxon>
        <taxon>Bacillota</taxon>
        <taxon>Bacilli</taxon>
        <taxon>Bacillales</taxon>
        <taxon>Paenibacillaceae</taxon>
        <taxon>Paenibacillus</taxon>
    </lineage>
</organism>
<dbReference type="PANTHER" id="PTHR45982:SF1">
    <property type="entry name" value="REGULATOR OF CHROMOSOME CONDENSATION"/>
    <property type="match status" value="1"/>
</dbReference>
<dbReference type="PRINTS" id="PR00633">
    <property type="entry name" value="RCCNDNSATION"/>
</dbReference>
<comment type="caution">
    <text evidence="4">The sequence shown here is derived from an EMBL/GenBank/DDBJ whole genome shotgun (WGS) entry which is preliminary data.</text>
</comment>
<dbReference type="InterPro" id="IPR009091">
    <property type="entry name" value="RCC1/BLIP-II"/>
</dbReference>
<dbReference type="AlphaFoldDB" id="A0A2W6NBR4"/>
<dbReference type="RefSeq" id="WP_111273296.1">
    <property type="nucleotide sequence ID" value="NZ_QKWW01000098.1"/>
</dbReference>
<protein>
    <recommendedName>
        <fullName evidence="3">RCC1-like domain-containing protein</fullName>
    </recommendedName>
</protein>
<dbReference type="Proteomes" id="UP000249204">
    <property type="component" value="Unassembled WGS sequence"/>
</dbReference>
<dbReference type="InterPro" id="IPR058923">
    <property type="entry name" value="RCC1-like_dom"/>
</dbReference>
<evidence type="ECO:0000256" key="1">
    <source>
        <dbReference type="ARBA" id="ARBA00022658"/>
    </source>
</evidence>
<dbReference type="InterPro" id="IPR000408">
    <property type="entry name" value="Reg_chr_condens"/>
</dbReference>
<name>A0A2W6NBR4_9BACL</name>
<dbReference type="PANTHER" id="PTHR45982">
    <property type="entry name" value="REGULATOR OF CHROMOSOME CONDENSATION"/>
    <property type="match status" value="1"/>
</dbReference>
<dbReference type="Gene3D" id="2.130.10.30">
    <property type="entry name" value="Regulator of chromosome condensation 1/beta-lactamase-inhibitor protein II"/>
    <property type="match status" value="2"/>
</dbReference>
<dbReference type="InterPro" id="IPR051553">
    <property type="entry name" value="Ran_GTPase-activating"/>
</dbReference>
<sequence>MSTQSAFHSSYIKNNGDVYTFGYNSHGQLGFSSSSVYPTQTRLTSLSNVKMVAEGYYHTAVLLMNGDLYTFGYGYYGQLGDARGWRNGNTNYTPVKVMSDVKEVACGYLHTVALKNNGDVYTFGYNSHGELGNGGTSDTYTPQKVATGIRRVGAGYTHSFIIDQENKLYATGYNRYGGLGINNTSSKLSFTFVMDDVRQADGGIYHSLFLKTDGSVWGTGYNYYGQTGRSLGNGTNNFYGVPHKIMDNCRSVVCGGYFSGVITNDSKLYTFGNDDYAQLGMGHVSGSINYTPRLATTNVRQVAMGYYYTLVLDNDGKVRGVGYNYYGMLGTATNNNSSTGVVAWQNVASDVRRLMGGGEVSFTFSDSSITPSFHKEDCQLVTTIGHVDNDLVSYRVLVNGTQRFPSSGWTSSQLTDFILTKDLSHTYFNLGSNTVMLEVQDSQGLTDSIAWSTTKTNVPPVASPELSAAQIHKDNIMIGGTVSDPEGDRVQYRVLLNNVQKYPIAGFTELTPPPVDIGLVINNADFNVGANTLKIEVQDDLGSLTTWTQIIIKTNTAPSITGTVLGNFINAEVTDPDSDKVQYRILLNGSQLYPENGYTGYNPVPLTIQYVIPKTKVNKGETNTVRIETLDELGGSKSRDILFTGMYSGLLFCDAAESFYSDDFGDVLKYLDFGTMVAGQTTAAERVFVKNTLGYPVENVRLWVDQRELDGVNAKAEVSKLDAPFEPRTQLVYVEQLEHNAKISFYVRVATNRQAMWGGMFNILVKADPGKS</sequence>
<dbReference type="EMBL" id="QKWW01000098">
    <property type="protein sequence ID" value="PZT52418.1"/>
    <property type="molecule type" value="Genomic_DNA"/>
</dbReference>